<dbReference type="EnsemblPlants" id="AVESA.00010b.r2.6AG1066880.1">
    <property type="protein sequence ID" value="AVESA.00010b.r2.6AG1066880.1.CDS.1"/>
    <property type="gene ID" value="AVESA.00010b.r2.6AG1066880"/>
</dbReference>
<organism evidence="1 2">
    <name type="scientific">Avena sativa</name>
    <name type="common">Oat</name>
    <dbReference type="NCBI Taxonomy" id="4498"/>
    <lineage>
        <taxon>Eukaryota</taxon>
        <taxon>Viridiplantae</taxon>
        <taxon>Streptophyta</taxon>
        <taxon>Embryophyta</taxon>
        <taxon>Tracheophyta</taxon>
        <taxon>Spermatophyta</taxon>
        <taxon>Magnoliopsida</taxon>
        <taxon>Liliopsida</taxon>
        <taxon>Poales</taxon>
        <taxon>Poaceae</taxon>
        <taxon>BOP clade</taxon>
        <taxon>Pooideae</taxon>
        <taxon>Poodae</taxon>
        <taxon>Poeae</taxon>
        <taxon>Poeae Chloroplast Group 1 (Aveneae type)</taxon>
        <taxon>Aveninae</taxon>
        <taxon>Avena</taxon>
    </lineage>
</organism>
<evidence type="ECO:0000313" key="2">
    <source>
        <dbReference type="Proteomes" id="UP001732700"/>
    </source>
</evidence>
<keyword evidence="2" id="KW-1185">Reference proteome</keyword>
<name>A0ACD5YTX4_AVESA</name>
<protein>
    <submittedName>
        <fullName evidence="1">Uncharacterized protein</fullName>
    </submittedName>
</protein>
<reference evidence="1" key="1">
    <citation type="submission" date="2021-05" db="EMBL/GenBank/DDBJ databases">
        <authorList>
            <person name="Scholz U."/>
            <person name="Mascher M."/>
            <person name="Fiebig A."/>
        </authorList>
    </citation>
    <scope>NUCLEOTIDE SEQUENCE [LARGE SCALE GENOMIC DNA]</scope>
</reference>
<dbReference type="Proteomes" id="UP001732700">
    <property type="component" value="Chromosome 6A"/>
</dbReference>
<reference evidence="1" key="2">
    <citation type="submission" date="2025-09" db="UniProtKB">
        <authorList>
            <consortium name="EnsemblPlants"/>
        </authorList>
    </citation>
    <scope>IDENTIFICATION</scope>
</reference>
<evidence type="ECO:0000313" key="1">
    <source>
        <dbReference type="EnsemblPlants" id="AVESA.00010b.r2.6AG1066880.1.CDS.1"/>
    </source>
</evidence>
<sequence length="570" mass="63495">MATHLHGGDRLSALPAKALERILSHLPSDEAARASTLSRRWRGVSDSVPVVDLVDGKLLCRRGPGWRLPLCFDQQVTSAVLSKDPGTPIRVFRLRALQPPPDMLHQWILIAATSGAEEIDLELRYRGSSRRTICPFSRSTRASADFGDDVRGSYTDTPRQLFRCDTLRCLRLTNWTLDLPAGGDLFAASLETLCLKRIMASGEVLQQLVAGCPCLADLTLEECPGVTEITVGSPRLRRFAMVCCHNATHVVLPTRRLWSLHYKGCRPYDLQFLDLSNYDEITAVTIDICDDLTCKGSHEVAPIMELISRCKNLESLHLALRPSMTCYSSELTTVIRGLPKLRQLVLKGGMAREHAIRSVTLLLVDTQQLEVLTLFPLGPKRPKKKFDFSDDDSDSDAESCVNDNGDGHNYDSDDGHNYGNGNNGHNYANDDGQNFSIGNNGHNYGNGDGHNYYDDDGDYDDEDYDDGYNYDKGDGNINGENYNDGDDYEMFRAMWRMGIPCFSHSLKTANIAKYTGSGLDRILANFLLSKGRALEEFSVTLSAQLYPHKEEIAMEFRSWLCNPSAIVTCK</sequence>
<accession>A0ACD5YTX4</accession>
<proteinExistence type="predicted"/>